<reference evidence="1" key="1">
    <citation type="submission" date="2021-05" db="EMBL/GenBank/DDBJ databases">
        <authorList>
            <person name="Alioto T."/>
            <person name="Alioto T."/>
            <person name="Gomez Garrido J."/>
        </authorList>
    </citation>
    <scope>NUCLEOTIDE SEQUENCE</scope>
</reference>
<accession>A0A8D9B013</accession>
<proteinExistence type="predicted"/>
<organism evidence="1">
    <name type="scientific">Cacopsylla melanoneura</name>
    <dbReference type="NCBI Taxonomy" id="428564"/>
    <lineage>
        <taxon>Eukaryota</taxon>
        <taxon>Metazoa</taxon>
        <taxon>Ecdysozoa</taxon>
        <taxon>Arthropoda</taxon>
        <taxon>Hexapoda</taxon>
        <taxon>Insecta</taxon>
        <taxon>Pterygota</taxon>
        <taxon>Neoptera</taxon>
        <taxon>Paraneoptera</taxon>
        <taxon>Hemiptera</taxon>
        <taxon>Sternorrhyncha</taxon>
        <taxon>Psylloidea</taxon>
        <taxon>Psyllidae</taxon>
        <taxon>Psyllinae</taxon>
        <taxon>Cacopsylla</taxon>
    </lineage>
</organism>
<dbReference type="AlphaFoldDB" id="A0A8D9B013"/>
<evidence type="ECO:0000313" key="1">
    <source>
        <dbReference type="EMBL" id="CAG6775999.1"/>
    </source>
</evidence>
<protein>
    <submittedName>
        <fullName evidence="1">Uncharacterized protein</fullName>
    </submittedName>
</protein>
<dbReference type="EMBL" id="HBUF01600530">
    <property type="protein sequence ID" value="CAG6775999.1"/>
    <property type="molecule type" value="Transcribed_RNA"/>
</dbReference>
<name>A0A8D9B013_9HEMI</name>
<sequence length="112" mass="12335">MCWPWGLNPCLDHGSNIKTNATGLRPLGHLSTLVPGKMIPLNPNGFISSNNFEKTTKIISDHLSSCPVRSPKDSNLRICSAGKKRHRSNFFQFQSPTTPFIRIACPLNSICG</sequence>